<dbReference type="KEGG" id="pspi:PS2015_2233"/>
<sequence precursor="true">MNSRKIVFISAVIGILSTPLLAVAQHDQHTSHNHMAQHAQQISTVTAWLASTSEIPDGLILTVTAIEPADTVKIRGLGFAGFMVQGNHHQPHHLMMATSAFGHHH</sequence>
<gene>
    <name evidence="2" type="ORF">PS2015_2233</name>
</gene>
<proteinExistence type="predicted"/>
<dbReference type="RefSeq" id="WP_058022321.1">
    <property type="nucleotide sequence ID" value="NZ_CP013189.1"/>
</dbReference>
<keyword evidence="1" id="KW-0732">Signal</keyword>
<accession>A0A0S2KFQ4</accession>
<reference evidence="2 3" key="1">
    <citation type="submission" date="2015-11" db="EMBL/GenBank/DDBJ databases">
        <authorList>
            <person name="Zhang Y."/>
            <person name="Guo Z."/>
        </authorList>
    </citation>
    <scope>NUCLEOTIDE SEQUENCE [LARGE SCALE GENOMIC DNA]</scope>
    <source>
        <strain evidence="2 3">KCTC 32221</strain>
    </source>
</reference>
<feature type="chain" id="PRO_5006601611" evidence="1">
    <location>
        <begin position="25"/>
        <end position="105"/>
    </location>
</feature>
<keyword evidence="3" id="KW-1185">Reference proteome</keyword>
<dbReference type="EMBL" id="CP013189">
    <property type="protein sequence ID" value="ALO46868.1"/>
    <property type="molecule type" value="Genomic_DNA"/>
</dbReference>
<evidence type="ECO:0000313" key="2">
    <source>
        <dbReference type="EMBL" id="ALO46868.1"/>
    </source>
</evidence>
<evidence type="ECO:0000256" key="1">
    <source>
        <dbReference type="SAM" id="SignalP"/>
    </source>
</evidence>
<evidence type="ECO:0000313" key="3">
    <source>
        <dbReference type="Proteomes" id="UP000065641"/>
    </source>
</evidence>
<name>A0A0S2KFQ4_9GAMM</name>
<dbReference type="AlphaFoldDB" id="A0A0S2KFQ4"/>
<dbReference type="STRING" id="1249552.PS2015_2233"/>
<dbReference type="Proteomes" id="UP000065641">
    <property type="component" value="Chromosome"/>
</dbReference>
<feature type="signal peptide" evidence="1">
    <location>
        <begin position="1"/>
        <end position="24"/>
    </location>
</feature>
<dbReference type="OrthoDB" id="1524152at2"/>
<organism evidence="2 3">
    <name type="scientific">Pseudohongiella spirulinae</name>
    <dbReference type="NCBI Taxonomy" id="1249552"/>
    <lineage>
        <taxon>Bacteria</taxon>
        <taxon>Pseudomonadati</taxon>
        <taxon>Pseudomonadota</taxon>
        <taxon>Gammaproteobacteria</taxon>
        <taxon>Pseudomonadales</taxon>
        <taxon>Pseudohongiellaceae</taxon>
        <taxon>Pseudohongiella</taxon>
    </lineage>
</organism>
<protein>
    <submittedName>
        <fullName evidence="2">Uncharacterized protein</fullName>
    </submittedName>
</protein>